<keyword evidence="3" id="KW-1185">Reference proteome</keyword>
<dbReference type="Proteomes" id="UP000265520">
    <property type="component" value="Unassembled WGS sequence"/>
</dbReference>
<reference evidence="2 3" key="1">
    <citation type="journal article" date="2018" name="Front. Plant Sci.">
        <title>Red Clover (Trifolium pratense) and Zigzag Clover (T. medium) - A Picture of Genomic Similarities and Differences.</title>
        <authorList>
            <person name="Dluhosova J."/>
            <person name="Istvanek J."/>
            <person name="Nedelnik J."/>
            <person name="Repkova J."/>
        </authorList>
    </citation>
    <scope>NUCLEOTIDE SEQUENCE [LARGE SCALE GENOMIC DNA]</scope>
    <source>
        <strain evidence="3">cv. 10/8</strain>
        <tissue evidence="2">Leaf</tissue>
    </source>
</reference>
<feature type="compositionally biased region" description="Basic and acidic residues" evidence="1">
    <location>
        <begin position="107"/>
        <end position="116"/>
    </location>
</feature>
<feature type="non-terminal residue" evidence="2">
    <location>
        <position position="189"/>
    </location>
</feature>
<evidence type="ECO:0000256" key="1">
    <source>
        <dbReference type="SAM" id="MobiDB-lite"/>
    </source>
</evidence>
<organism evidence="2 3">
    <name type="scientific">Trifolium medium</name>
    <dbReference type="NCBI Taxonomy" id="97028"/>
    <lineage>
        <taxon>Eukaryota</taxon>
        <taxon>Viridiplantae</taxon>
        <taxon>Streptophyta</taxon>
        <taxon>Embryophyta</taxon>
        <taxon>Tracheophyta</taxon>
        <taxon>Spermatophyta</taxon>
        <taxon>Magnoliopsida</taxon>
        <taxon>eudicotyledons</taxon>
        <taxon>Gunneridae</taxon>
        <taxon>Pentapetalae</taxon>
        <taxon>rosids</taxon>
        <taxon>fabids</taxon>
        <taxon>Fabales</taxon>
        <taxon>Fabaceae</taxon>
        <taxon>Papilionoideae</taxon>
        <taxon>50 kb inversion clade</taxon>
        <taxon>NPAAA clade</taxon>
        <taxon>Hologalegina</taxon>
        <taxon>IRL clade</taxon>
        <taxon>Trifolieae</taxon>
        <taxon>Trifolium</taxon>
    </lineage>
</organism>
<proteinExistence type="predicted"/>
<feature type="compositionally biased region" description="Low complexity" evidence="1">
    <location>
        <begin position="74"/>
        <end position="100"/>
    </location>
</feature>
<comment type="caution">
    <text evidence="2">The sequence shown here is derived from an EMBL/GenBank/DDBJ whole genome shotgun (WGS) entry which is preliminary data.</text>
</comment>
<dbReference type="EMBL" id="LXQA010053798">
    <property type="protein sequence ID" value="MCI03947.1"/>
    <property type="molecule type" value="Genomic_DNA"/>
</dbReference>
<name>A0A392NVV5_9FABA</name>
<feature type="region of interest" description="Disordered" evidence="1">
    <location>
        <begin position="54"/>
        <end position="116"/>
    </location>
</feature>
<sequence length="189" mass="20918">MKNLAKQSSQDAAVLNMLRGSCLRVELEEEDEEEEWLYNMADFADELLKIYTEQKGPKRRKKVMKSRTSAVLTQSGPAGSSSPGGVSSSQAGVQSGSPVVRQPPPKRQREDPMIDVDALKRPYPLPRCFSSRDFMEKRPPMVADVEKAVILDMGPAARKEELARDAAAVIRLLETALVLNDEQGSSTRE</sequence>
<gene>
    <name evidence="2" type="ORF">A2U01_0024988</name>
</gene>
<protein>
    <submittedName>
        <fullName evidence="2">Uncharacterized protein</fullName>
    </submittedName>
</protein>
<evidence type="ECO:0000313" key="3">
    <source>
        <dbReference type="Proteomes" id="UP000265520"/>
    </source>
</evidence>
<dbReference type="AlphaFoldDB" id="A0A392NVV5"/>
<accession>A0A392NVV5</accession>
<evidence type="ECO:0000313" key="2">
    <source>
        <dbReference type="EMBL" id="MCI03947.1"/>
    </source>
</evidence>